<dbReference type="EMBL" id="CAJVPP010020040">
    <property type="protein sequence ID" value="CAG8739450.1"/>
    <property type="molecule type" value="Genomic_DNA"/>
</dbReference>
<accession>A0A9N9NJF2</accession>
<dbReference type="Proteomes" id="UP000789375">
    <property type="component" value="Unassembled WGS sequence"/>
</dbReference>
<name>A0A9N9NJF2_FUNMO</name>
<proteinExistence type="predicted"/>
<sequence length="45" mass="5218">SSYKKPISAFTIRHILKKVGLSARIPHYKPAMIEAHCQAHFKWAR</sequence>
<organism evidence="1 2">
    <name type="scientific">Funneliformis mosseae</name>
    <name type="common">Endomycorrhizal fungus</name>
    <name type="synonym">Glomus mosseae</name>
    <dbReference type="NCBI Taxonomy" id="27381"/>
    <lineage>
        <taxon>Eukaryota</taxon>
        <taxon>Fungi</taxon>
        <taxon>Fungi incertae sedis</taxon>
        <taxon>Mucoromycota</taxon>
        <taxon>Glomeromycotina</taxon>
        <taxon>Glomeromycetes</taxon>
        <taxon>Glomerales</taxon>
        <taxon>Glomeraceae</taxon>
        <taxon>Funneliformis</taxon>
    </lineage>
</organism>
<comment type="caution">
    <text evidence="1">The sequence shown here is derived from an EMBL/GenBank/DDBJ whole genome shotgun (WGS) entry which is preliminary data.</text>
</comment>
<reference evidence="1" key="1">
    <citation type="submission" date="2021-06" db="EMBL/GenBank/DDBJ databases">
        <authorList>
            <person name="Kallberg Y."/>
            <person name="Tangrot J."/>
            <person name="Rosling A."/>
        </authorList>
    </citation>
    <scope>NUCLEOTIDE SEQUENCE</scope>
    <source>
        <strain evidence="1">87-6 pot B 2015</strain>
    </source>
</reference>
<feature type="non-terminal residue" evidence="1">
    <location>
        <position position="45"/>
    </location>
</feature>
<protein>
    <submittedName>
        <fullName evidence="1">10609_t:CDS:1</fullName>
    </submittedName>
</protein>
<keyword evidence="2" id="KW-1185">Reference proteome</keyword>
<gene>
    <name evidence="1" type="ORF">FMOSSE_LOCUS16061</name>
</gene>
<dbReference type="AlphaFoldDB" id="A0A9N9NJF2"/>
<evidence type="ECO:0000313" key="1">
    <source>
        <dbReference type="EMBL" id="CAG8739450.1"/>
    </source>
</evidence>
<evidence type="ECO:0000313" key="2">
    <source>
        <dbReference type="Proteomes" id="UP000789375"/>
    </source>
</evidence>
<feature type="non-terminal residue" evidence="1">
    <location>
        <position position="1"/>
    </location>
</feature>